<dbReference type="AlphaFoldDB" id="A0A1C3EHW0"/>
<dbReference type="GO" id="GO:0010043">
    <property type="term" value="P:response to zinc ion"/>
    <property type="evidence" value="ECO:0007669"/>
    <property type="project" value="TreeGrafter"/>
</dbReference>
<dbReference type="SUPFAM" id="SSF81345">
    <property type="entry name" value="ABC transporter involved in vitamin B12 uptake, BtuC"/>
    <property type="match status" value="1"/>
</dbReference>
<evidence type="ECO:0000256" key="5">
    <source>
        <dbReference type="ARBA" id="ARBA00022692"/>
    </source>
</evidence>
<evidence type="ECO:0000259" key="10">
    <source>
        <dbReference type="Pfam" id="PF02742"/>
    </source>
</evidence>
<dbReference type="GO" id="GO:0055085">
    <property type="term" value="P:transmembrane transport"/>
    <property type="evidence" value="ECO:0007669"/>
    <property type="project" value="InterPro"/>
</dbReference>
<evidence type="ECO:0000256" key="7">
    <source>
        <dbReference type="ARBA" id="ARBA00023136"/>
    </source>
</evidence>
<dbReference type="Pfam" id="PF02742">
    <property type="entry name" value="Fe_dep_repr_C"/>
    <property type="match status" value="1"/>
</dbReference>
<keyword evidence="7 9" id="KW-0472">Membrane</keyword>
<feature type="transmembrane region" description="Helical" evidence="9">
    <location>
        <begin position="53"/>
        <end position="69"/>
    </location>
</feature>
<feature type="transmembrane region" description="Helical" evidence="9">
    <location>
        <begin position="290"/>
        <end position="312"/>
    </location>
</feature>
<dbReference type="SMART" id="SM00529">
    <property type="entry name" value="HTH_DTXR"/>
    <property type="match status" value="1"/>
</dbReference>
<dbReference type="EMBL" id="LYDR01000063">
    <property type="protein sequence ID" value="ODA32799.1"/>
    <property type="molecule type" value="Genomic_DNA"/>
</dbReference>
<evidence type="ECO:0000256" key="6">
    <source>
        <dbReference type="ARBA" id="ARBA00022989"/>
    </source>
</evidence>
<feature type="transmembrane region" description="Helical" evidence="9">
    <location>
        <begin position="247"/>
        <end position="270"/>
    </location>
</feature>
<dbReference type="RefSeq" id="WP_068847363.1">
    <property type="nucleotide sequence ID" value="NZ_LYDR01000063.1"/>
</dbReference>
<reference evidence="11 12" key="1">
    <citation type="submission" date="2016-05" db="EMBL/GenBank/DDBJ databases">
        <title>Genomic and physiological characterization of Planctopirus sp. isolated from fresh water lake.</title>
        <authorList>
            <person name="Subhash Y."/>
            <person name="Ramana C."/>
        </authorList>
    </citation>
    <scope>NUCLEOTIDE SEQUENCE [LARGE SCALE GENOMIC DNA]</scope>
    <source>
        <strain evidence="11 12">JC280</strain>
    </source>
</reference>
<dbReference type="PANTHER" id="PTHR30477">
    <property type="entry name" value="ABC-TRANSPORTER METAL-BINDING PROTEIN"/>
    <property type="match status" value="1"/>
</dbReference>
<keyword evidence="3 8" id="KW-0813">Transport</keyword>
<dbReference type="GO" id="GO:0046983">
    <property type="term" value="F:protein dimerization activity"/>
    <property type="evidence" value="ECO:0007669"/>
    <property type="project" value="InterPro"/>
</dbReference>
<proteinExistence type="inferred from homology"/>
<dbReference type="InterPro" id="IPR001626">
    <property type="entry name" value="ABC_TroCD"/>
</dbReference>
<dbReference type="GO" id="GO:0003700">
    <property type="term" value="F:DNA-binding transcription factor activity"/>
    <property type="evidence" value="ECO:0007669"/>
    <property type="project" value="InterPro"/>
</dbReference>
<evidence type="ECO:0000256" key="9">
    <source>
        <dbReference type="SAM" id="Phobius"/>
    </source>
</evidence>
<dbReference type="Gene3D" id="1.10.10.10">
    <property type="entry name" value="Winged helix-like DNA-binding domain superfamily/Winged helix DNA-binding domain"/>
    <property type="match status" value="1"/>
</dbReference>
<evidence type="ECO:0000256" key="4">
    <source>
        <dbReference type="ARBA" id="ARBA00022475"/>
    </source>
</evidence>
<feature type="transmembrane region" description="Helical" evidence="9">
    <location>
        <begin position="20"/>
        <end position="41"/>
    </location>
</feature>
<protein>
    <recommendedName>
        <fullName evidence="10">Iron dependent repressor metal binding and dimerisation domain-containing protein</fullName>
    </recommendedName>
</protein>
<feature type="transmembrane region" description="Helical" evidence="9">
    <location>
        <begin position="75"/>
        <end position="95"/>
    </location>
</feature>
<dbReference type="InterPro" id="IPR036421">
    <property type="entry name" value="Fe_dep_repressor_sf"/>
</dbReference>
<comment type="similarity">
    <text evidence="2 8">Belongs to the ABC-3 integral membrane protein family.</text>
</comment>
<comment type="caution">
    <text evidence="11">The sequence shown here is derived from an EMBL/GenBank/DDBJ whole genome shotgun (WGS) entry which is preliminary data.</text>
</comment>
<dbReference type="GO" id="GO:0043190">
    <property type="term" value="C:ATP-binding cassette (ABC) transporter complex"/>
    <property type="evidence" value="ECO:0007669"/>
    <property type="project" value="InterPro"/>
</dbReference>
<dbReference type="InterPro" id="IPR022689">
    <property type="entry name" value="Iron_dep_repressor"/>
</dbReference>
<dbReference type="InterPro" id="IPR001367">
    <property type="entry name" value="Fe_dep_repressor"/>
</dbReference>
<dbReference type="Proteomes" id="UP000094828">
    <property type="component" value="Unassembled WGS sequence"/>
</dbReference>
<dbReference type="SUPFAM" id="SSF47979">
    <property type="entry name" value="Iron-dependent repressor protein, dimerization domain"/>
    <property type="match status" value="1"/>
</dbReference>
<evidence type="ECO:0000256" key="1">
    <source>
        <dbReference type="ARBA" id="ARBA00004651"/>
    </source>
</evidence>
<dbReference type="CDD" id="cd06550">
    <property type="entry name" value="TM_ABC_iron-siderophores_like"/>
    <property type="match status" value="1"/>
</dbReference>
<keyword evidence="6 9" id="KW-1133">Transmembrane helix</keyword>
<accession>A0A1C3EHW0</accession>
<organism evidence="11 12">
    <name type="scientific">Planctopirus hydrillae</name>
    <dbReference type="NCBI Taxonomy" id="1841610"/>
    <lineage>
        <taxon>Bacteria</taxon>
        <taxon>Pseudomonadati</taxon>
        <taxon>Planctomycetota</taxon>
        <taxon>Planctomycetia</taxon>
        <taxon>Planctomycetales</taxon>
        <taxon>Planctomycetaceae</taxon>
        <taxon>Planctopirus</taxon>
    </lineage>
</organism>
<feature type="transmembrane region" description="Helical" evidence="9">
    <location>
        <begin position="107"/>
        <end position="125"/>
    </location>
</feature>
<keyword evidence="4" id="KW-1003">Cell membrane</keyword>
<name>A0A1C3EHW0_9PLAN</name>
<sequence>MELLTQILQALSTWCLIDTWMVVMAALVAMACAIPGSFLVLRRQSLLADGVSHAALPGVVVAFLLSGLLPAGSGWSVVILLAGAAVSGILASILIEQLKRLRTIHADTALGIVFTTLFAVGLLLLRTLADRIHLDPACIVFGNLEVAVVETFAGTSLPIGVVVALVTLVLNLTCLWLFYKELLISTFDTVFAESIGIAASRVQLLLAVLVAVTIVGAFQTVGSLLVLGMLVIPPATARLLTYHFPSMILLSMGIGLFSAVMGHILAISLVGPLLASIGVDGIEAVSTSGMMVLVASGYLLLALLLSPEYGALSRLGQQMRTQMRIAEEDLLAVLYRLEEAGRQVSTKDLSSLVAESTGQPAWRIWAASRQLIRRGAMSYEDHHYVLTEIGRQGGRQIVRAHRLWETFLAQRLGLRPEQWHDNASRAEHYISSELRHELSNDLMRPDQDPQGRQIPPES</sequence>
<comment type="subcellular location">
    <subcellularLocation>
        <location evidence="1 8">Cell membrane</location>
        <topology evidence="1 8">Multi-pass membrane protein</topology>
    </subcellularLocation>
</comment>
<dbReference type="GO" id="GO:0046914">
    <property type="term" value="F:transition metal ion binding"/>
    <property type="evidence" value="ECO:0007669"/>
    <property type="project" value="InterPro"/>
</dbReference>
<dbReference type="STRING" id="1841610.A6X21_20975"/>
<dbReference type="Gene3D" id="1.10.3470.10">
    <property type="entry name" value="ABC transporter involved in vitamin B12 uptake, BtuC"/>
    <property type="match status" value="1"/>
</dbReference>
<evidence type="ECO:0000313" key="11">
    <source>
        <dbReference type="EMBL" id="ODA32799.1"/>
    </source>
</evidence>
<keyword evidence="5 8" id="KW-0812">Transmembrane</keyword>
<feature type="domain" description="Iron dependent repressor metal binding and dimerisation" evidence="10">
    <location>
        <begin position="387"/>
        <end position="455"/>
    </location>
</feature>
<dbReference type="OrthoDB" id="9788905at2"/>
<evidence type="ECO:0000256" key="3">
    <source>
        <dbReference type="ARBA" id="ARBA00022448"/>
    </source>
</evidence>
<gene>
    <name evidence="11" type="ORF">A6X21_20975</name>
</gene>
<feature type="transmembrane region" description="Helical" evidence="9">
    <location>
        <begin position="157"/>
        <end position="178"/>
    </location>
</feature>
<evidence type="ECO:0000256" key="2">
    <source>
        <dbReference type="ARBA" id="ARBA00008034"/>
    </source>
</evidence>
<dbReference type="InterPro" id="IPR036388">
    <property type="entry name" value="WH-like_DNA-bd_sf"/>
</dbReference>
<evidence type="ECO:0000256" key="8">
    <source>
        <dbReference type="RuleBase" id="RU003943"/>
    </source>
</evidence>
<evidence type="ECO:0000313" key="12">
    <source>
        <dbReference type="Proteomes" id="UP000094828"/>
    </source>
</evidence>
<keyword evidence="12" id="KW-1185">Reference proteome</keyword>
<dbReference type="Pfam" id="PF00950">
    <property type="entry name" value="ABC-3"/>
    <property type="match status" value="1"/>
</dbReference>
<dbReference type="PANTHER" id="PTHR30477:SF8">
    <property type="entry name" value="METAL TRANSPORT SYSTEM MEMBRANE PROTEIN CT_070-RELATED"/>
    <property type="match status" value="1"/>
</dbReference>
<dbReference type="InterPro" id="IPR037294">
    <property type="entry name" value="ABC_BtuC-like"/>
</dbReference>